<protein>
    <submittedName>
        <fullName evidence="2">Uncharacterized protein</fullName>
    </submittedName>
</protein>
<proteinExistence type="predicted"/>
<evidence type="ECO:0000313" key="3">
    <source>
        <dbReference type="Proteomes" id="UP000054630"/>
    </source>
</evidence>
<comment type="caution">
    <text evidence="2">The sequence shown here is derived from an EMBL/GenBank/DDBJ whole genome shotgun (WGS) entry which is preliminary data.</text>
</comment>
<reference evidence="2 3" key="1">
    <citation type="submission" date="2015-01" db="EMBL/GenBank/DDBJ databases">
        <title>Evolution of Trichinella species and genotypes.</title>
        <authorList>
            <person name="Korhonen P.K."/>
            <person name="Edoardo P."/>
            <person name="Giuseppe L.R."/>
            <person name="Gasser R.B."/>
        </authorList>
    </citation>
    <scope>NUCLEOTIDE SEQUENCE [LARGE SCALE GENOMIC DNA]</scope>
    <source>
        <strain evidence="2">ISS37</strain>
    </source>
</reference>
<gene>
    <name evidence="2" type="ORF">T07_3802</name>
</gene>
<sequence length="128" mass="14471">MKAGLFKLKCSGKRRKGQEGVKRLHIHEPRCDICAQADPSHRSMSGGSTLGVQNGKNGGFEKRNAEETKPICAIYDEEASAEPSTSDHFLVFKQVKSMLYNYRSERFPKMPVHRQDLQIPDAFRTDLC</sequence>
<dbReference type="OrthoDB" id="5926613at2759"/>
<dbReference type="EMBL" id="JYDL01000019">
    <property type="protein sequence ID" value="KRX24210.1"/>
    <property type="molecule type" value="Genomic_DNA"/>
</dbReference>
<accession>A0A0V0SBY3</accession>
<dbReference type="AlphaFoldDB" id="A0A0V0SBY3"/>
<feature type="region of interest" description="Disordered" evidence="1">
    <location>
        <begin position="38"/>
        <end position="63"/>
    </location>
</feature>
<keyword evidence="3" id="KW-1185">Reference proteome</keyword>
<name>A0A0V0SBY3_9BILA</name>
<evidence type="ECO:0000313" key="2">
    <source>
        <dbReference type="EMBL" id="KRX24210.1"/>
    </source>
</evidence>
<dbReference type="Proteomes" id="UP000054630">
    <property type="component" value="Unassembled WGS sequence"/>
</dbReference>
<organism evidence="2 3">
    <name type="scientific">Trichinella nelsoni</name>
    <dbReference type="NCBI Taxonomy" id="6336"/>
    <lineage>
        <taxon>Eukaryota</taxon>
        <taxon>Metazoa</taxon>
        <taxon>Ecdysozoa</taxon>
        <taxon>Nematoda</taxon>
        <taxon>Enoplea</taxon>
        <taxon>Dorylaimia</taxon>
        <taxon>Trichinellida</taxon>
        <taxon>Trichinellidae</taxon>
        <taxon>Trichinella</taxon>
    </lineage>
</organism>
<feature type="compositionally biased region" description="Polar residues" evidence="1">
    <location>
        <begin position="42"/>
        <end position="55"/>
    </location>
</feature>
<evidence type="ECO:0000256" key="1">
    <source>
        <dbReference type="SAM" id="MobiDB-lite"/>
    </source>
</evidence>